<reference evidence="2" key="1">
    <citation type="submission" date="2004-06" db="EMBL/GenBank/DDBJ databases">
        <authorList>
            <person name="Town C.D."/>
        </authorList>
    </citation>
    <scope>NUCLEOTIDE SEQUENCE</scope>
</reference>
<sequence>MQVYLYLIFSCTFVLYAATNALAILFIVVVVPEPKVKALNNCRQPLTRRMFVICIVFVGRTKDES</sequence>
<name>A2Q1T4_MEDTR</name>
<reference evidence="2" key="2">
    <citation type="submission" date="2007-03" db="EMBL/GenBank/DDBJ databases">
        <authorList>
            <consortium name="The International Medicago Genome Annotation Group"/>
        </authorList>
    </citation>
    <scope>NUCLEOTIDE SEQUENCE</scope>
</reference>
<feature type="transmembrane region" description="Helical" evidence="1">
    <location>
        <begin position="6"/>
        <end position="31"/>
    </location>
</feature>
<evidence type="ECO:0000256" key="1">
    <source>
        <dbReference type="SAM" id="Phobius"/>
    </source>
</evidence>
<keyword evidence="1" id="KW-1133">Transmembrane helix</keyword>
<proteinExistence type="predicted"/>
<dbReference type="AlphaFoldDB" id="A2Q1T4"/>
<keyword evidence="1" id="KW-0472">Membrane</keyword>
<protein>
    <recommendedName>
        <fullName evidence="3">Transmembrane protein</fullName>
    </recommendedName>
</protein>
<gene>
    <name evidence="2" type="ORF">MtrDRAFT_AC149040g44v2</name>
</gene>
<organism evidence="2">
    <name type="scientific">Medicago truncatula</name>
    <name type="common">Barrel medic</name>
    <name type="synonym">Medicago tribuloides</name>
    <dbReference type="NCBI Taxonomy" id="3880"/>
    <lineage>
        <taxon>Eukaryota</taxon>
        <taxon>Viridiplantae</taxon>
        <taxon>Streptophyta</taxon>
        <taxon>Embryophyta</taxon>
        <taxon>Tracheophyta</taxon>
        <taxon>Spermatophyta</taxon>
        <taxon>Magnoliopsida</taxon>
        <taxon>eudicotyledons</taxon>
        <taxon>Gunneridae</taxon>
        <taxon>Pentapetalae</taxon>
        <taxon>rosids</taxon>
        <taxon>fabids</taxon>
        <taxon>Fabales</taxon>
        <taxon>Fabaceae</taxon>
        <taxon>Papilionoideae</taxon>
        <taxon>50 kb inversion clade</taxon>
        <taxon>NPAAA clade</taxon>
        <taxon>Hologalegina</taxon>
        <taxon>IRL clade</taxon>
        <taxon>Trifolieae</taxon>
        <taxon>Medicago</taxon>
    </lineage>
</organism>
<evidence type="ECO:0000313" key="2">
    <source>
        <dbReference type="EMBL" id="ABN05899.1"/>
    </source>
</evidence>
<keyword evidence="1" id="KW-0812">Transmembrane</keyword>
<dbReference type="EMBL" id="AC149040">
    <property type="protein sequence ID" value="ABN05899.1"/>
    <property type="molecule type" value="Genomic_DNA"/>
</dbReference>
<evidence type="ECO:0008006" key="3">
    <source>
        <dbReference type="Google" id="ProtNLM"/>
    </source>
</evidence>
<accession>A2Q1T4</accession>